<dbReference type="Proteomes" id="UP000323067">
    <property type="component" value="Chromosome iv"/>
</dbReference>
<evidence type="ECO:0000313" key="3">
    <source>
        <dbReference type="EMBL" id="ATY59260.1"/>
    </source>
</evidence>
<evidence type="ECO:0000259" key="2">
    <source>
        <dbReference type="PROSITE" id="PS50048"/>
    </source>
</evidence>
<gene>
    <name evidence="3" type="ORF">A9K55_003234</name>
</gene>
<dbReference type="PANTHER" id="PTHR38791">
    <property type="entry name" value="ZN(II)2CYS6 TRANSCRIPTION FACTOR (EUROFUNG)-RELATED-RELATED"/>
    <property type="match status" value="1"/>
</dbReference>
<proteinExistence type="predicted"/>
<dbReference type="InterPro" id="IPR053175">
    <property type="entry name" value="DHMBA_Reg_Transcription_Factor"/>
</dbReference>
<dbReference type="GO" id="GO:0008270">
    <property type="term" value="F:zinc ion binding"/>
    <property type="evidence" value="ECO:0007669"/>
    <property type="project" value="InterPro"/>
</dbReference>
<dbReference type="PROSITE" id="PS50048">
    <property type="entry name" value="ZN2_CY6_FUNGAL_2"/>
    <property type="match status" value="1"/>
</dbReference>
<dbReference type="Pfam" id="PF00172">
    <property type="entry name" value="Zn_clus"/>
    <property type="match status" value="1"/>
</dbReference>
<name>A0A2H4S828_CORMI</name>
<dbReference type="EMBL" id="CP023322">
    <property type="protein sequence ID" value="ATY59260.1"/>
    <property type="molecule type" value="Genomic_DNA"/>
</dbReference>
<reference evidence="3 4" key="1">
    <citation type="journal article" date="2017" name="BMC Genomics">
        <title>Chromosome level assembly and secondary metabolite potential of the parasitic fungus Cordyceps militaris.</title>
        <authorList>
            <person name="Kramer G.J."/>
            <person name="Nodwell J.R."/>
        </authorList>
    </citation>
    <scope>NUCLEOTIDE SEQUENCE [LARGE SCALE GENOMIC DNA]</scope>
    <source>
        <strain evidence="3 4">ATCC 34164</strain>
    </source>
</reference>
<dbReference type="InterPro" id="IPR001138">
    <property type="entry name" value="Zn2Cys6_DnaBD"/>
</dbReference>
<dbReference type="InterPro" id="IPR036864">
    <property type="entry name" value="Zn2-C6_fun-type_DNA-bd_sf"/>
</dbReference>
<dbReference type="Gene3D" id="4.10.240.10">
    <property type="entry name" value="Zn(2)-C6 fungal-type DNA-binding domain"/>
    <property type="match status" value="1"/>
</dbReference>
<dbReference type="CDD" id="cd00067">
    <property type="entry name" value="GAL4"/>
    <property type="match status" value="1"/>
</dbReference>
<keyword evidence="1" id="KW-0539">Nucleus</keyword>
<dbReference type="VEuPathDB" id="FungiDB:CCM_05866"/>
<dbReference type="AlphaFoldDB" id="A0A2H4S828"/>
<dbReference type="OrthoDB" id="5429770at2759"/>
<dbReference type="PANTHER" id="PTHR38791:SF1">
    <property type="entry name" value="TRANSCRIPTION FACTOR, PUTATIVE-RELATED"/>
    <property type="match status" value="1"/>
</dbReference>
<accession>A0A2H4S828</accession>
<dbReference type="Pfam" id="PF11951">
    <property type="entry name" value="Fungal_trans_2"/>
    <property type="match status" value="1"/>
</dbReference>
<protein>
    <submittedName>
        <fullName evidence="3">C6 transcription factor</fullName>
    </submittedName>
</protein>
<evidence type="ECO:0000256" key="1">
    <source>
        <dbReference type="ARBA" id="ARBA00023242"/>
    </source>
</evidence>
<feature type="domain" description="Zn(2)-C6 fungal-type" evidence="2">
    <location>
        <begin position="10"/>
        <end position="38"/>
    </location>
</feature>
<dbReference type="GO" id="GO:0000981">
    <property type="term" value="F:DNA-binding transcription factor activity, RNA polymerase II-specific"/>
    <property type="evidence" value="ECO:0007669"/>
    <property type="project" value="InterPro"/>
</dbReference>
<sequence length="491" mass="55211">MVNRGRPSRDCLPCRKRKLRCDLRPDGCGQCSRAGMACLGYRTQEELRFRDQTQSVKRKVQYHAQTEAYRKRKAQNDARLFQTVHIGWDVFAKQDFFTNFVFGLARSYDALGILYQRTHPPDHLVASVDAASLAFFALRQFAPSSDLTKLATERYVAALHLVNAALADPVASLADDTLQSILLLDLYEKLFSRRQTSTRSCMKHMNGAISLIRARGEGNLQTYVGRRLTQRLYTTLVISCAISGMRIPDDMERLRVDLSRYVKVDEDPKWALTTLNEKIINFTSDVKTGKISCRERIMAHALEFYRLTTTLEDTLPPYWTPKRVFVGDDGLGRELTLTGSYDVYESLYFTQVRNVIRTAQINLLLTIEQLAASKDPDLAASTRKSIERKARAICDSLGQYLVSRDENGALTWDLAAPMQQLGTYTIFFPLYLAVQASRDGRLGGWAQNVLGLVADVGGLAMAQRTADALQANANMSSWDVYTMLGSYAIAA</sequence>
<dbReference type="SUPFAM" id="SSF57701">
    <property type="entry name" value="Zn2/Cys6 DNA-binding domain"/>
    <property type="match status" value="1"/>
</dbReference>
<dbReference type="InterPro" id="IPR021858">
    <property type="entry name" value="Fun_TF"/>
</dbReference>
<evidence type="ECO:0000313" key="4">
    <source>
        <dbReference type="Proteomes" id="UP000323067"/>
    </source>
</evidence>
<organism evidence="3 4">
    <name type="scientific">Cordyceps militaris</name>
    <name type="common">Caterpillar fungus</name>
    <name type="synonym">Clavaria militaris</name>
    <dbReference type="NCBI Taxonomy" id="73501"/>
    <lineage>
        <taxon>Eukaryota</taxon>
        <taxon>Fungi</taxon>
        <taxon>Dikarya</taxon>
        <taxon>Ascomycota</taxon>
        <taxon>Pezizomycotina</taxon>
        <taxon>Sordariomycetes</taxon>
        <taxon>Hypocreomycetidae</taxon>
        <taxon>Hypocreales</taxon>
        <taxon>Cordycipitaceae</taxon>
        <taxon>Cordyceps</taxon>
    </lineage>
</organism>
<dbReference type="VEuPathDB" id="FungiDB:A9K55_003234"/>